<keyword evidence="6" id="KW-1185">Reference proteome</keyword>
<dbReference type="PANTHER" id="PTHR24113:SF12">
    <property type="entry name" value="RAN GTPASE-ACTIVATING PROTEIN 1"/>
    <property type="match status" value="1"/>
</dbReference>
<keyword evidence="3" id="KW-0677">Repeat</keyword>
<feature type="region of interest" description="Disordered" evidence="4">
    <location>
        <begin position="358"/>
        <end position="408"/>
    </location>
</feature>
<dbReference type="AlphaFoldDB" id="A0AAN6UGX3"/>
<organism evidence="5 6">
    <name type="scientific">Trichocladium antarcticum</name>
    <dbReference type="NCBI Taxonomy" id="1450529"/>
    <lineage>
        <taxon>Eukaryota</taxon>
        <taxon>Fungi</taxon>
        <taxon>Dikarya</taxon>
        <taxon>Ascomycota</taxon>
        <taxon>Pezizomycotina</taxon>
        <taxon>Sordariomycetes</taxon>
        <taxon>Sordariomycetidae</taxon>
        <taxon>Sordariales</taxon>
        <taxon>Chaetomiaceae</taxon>
        <taxon>Trichocladium</taxon>
    </lineage>
</organism>
<dbReference type="SUPFAM" id="SSF52047">
    <property type="entry name" value="RNI-like"/>
    <property type="match status" value="1"/>
</dbReference>
<evidence type="ECO:0000256" key="2">
    <source>
        <dbReference type="ARBA" id="ARBA00022614"/>
    </source>
</evidence>
<dbReference type="Gene3D" id="3.80.10.10">
    <property type="entry name" value="Ribonuclease Inhibitor"/>
    <property type="match status" value="1"/>
</dbReference>
<sequence>MVSATKIFSLEGRGLKLDSAEDLEPHIAGLRAMNDVEEVRIHGNTLGVGACKLLGEVLATKKTLRVANLADIFTGRLLSEIPDALSSLLTAILNLPKLNTINVNDNAFGLNTQAPLVAFLASHVPLQHLYLNNNGLGPHAGILIADALSDLHAKKEEARKQGRDVPDLETVICGRNRLENGSMAAWAKAFRLHNKVREVRMVQNGIRQEGISHLMSEGLRHTSQLRVLDLQDNTFTLLGAKALAAVAPGWAEIVELGVGDSLLGAKGGVLLAKSLGKGKNRKLEILRLQYNEITTPGVKALAEVVEEALPVLKKLELNGNKFTEGDEAIIALQDIFEARKEKLGGDIVIEEEWGLDSLSDLEEESEAEEEEEESEAEEEEVKEKAEKFIKDAETAQEEPVAQRKDKDVDDLAKQLEKAAI</sequence>
<evidence type="ECO:0000256" key="1">
    <source>
        <dbReference type="ARBA" id="ARBA00022468"/>
    </source>
</evidence>
<dbReference type="PANTHER" id="PTHR24113">
    <property type="entry name" value="RAN GTPASE-ACTIVATING PROTEIN 1"/>
    <property type="match status" value="1"/>
</dbReference>
<dbReference type="InterPro" id="IPR032675">
    <property type="entry name" value="LRR_dom_sf"/>
</dbReference>
<dbReference type="GO" id="GO:0031267">
    <property type="term" value="F:small GTPase binding"/>
    <property type="evidence" value="ECO:0007669"/>
    <property type="project" value="TreeGrafter"/>
</dbReference>
<evidence type="ECO:0000313" key="5">
    <source>
        <dbReference type="EMBL" id="KAK4132416.1"/>
    </source>
</evidence>
<dbReference type="GO" id="GO:0005634">
    <property type="term" value="C:nucleus"/>
    <property type="evidence" value="ECO:0007669"/>
    <property type="project" value="TreeGrafter"/>
</dbReference>
<dbReference type="GO" id="GO:0005096">
    <property type="term" value="F:GTPase activator activity"/>
    <property type="evidence" value="ECO:0007669"/>
    <property type="project" value="UniProtKB-KW"/>
</dbReference>
<dbReference type="GO" id="GO:0005829">
    <property type="term" value="C:cytosol"/>
    <property type="evidence" value="ECO:0007669"/>
    <property type="project" value="TreeGrafter"/>
</dbReference>
<reference evidence="5" key="1">
    <citation type="journal article" date="2023" name="Mol. Phylogenet. Evol.">
        <title>Genome-scale phylogeny and comparative genomics of the fungal order Sordariales.</title>
        <authorList>
            <person name="Hensen N."/>
            <person name="Bonometti L."/>
            <person name="Westerberg I."/>
            <person name="Brannstrom I.O."/>
            <person name="Guillou S."/>
            <person name="Cros-Aarteil S."/>
            <person name="Calhoun S."/>
            <person name="Haridas S."/>
            <person name="Kuo A."/>
            <person name="Mondo S."/>
            <person name="Pangilinan J."/>
            <person name="Riley R."/>
            <person name="LaButti K."/>
            <person name="Andreopoulos B."/>
            <person name="Lipzen A."/>
            <person name="Chen C."/>
            <person name="Yan M."/>
            <person name="Daum C."/>
            <person name="Ng V."/>
            <person name="Clum A."/>
            <person name="Steindorff A."/>
            <person name="Ohm R.A."/>
            <person name="Martin F."/>
            <person name="Silar P."/>
            <person name="Natvig D.O."/>
            <person name="Lalanne C."/>
            <person name="Gautier V."/>
            <person name="Ament-Velasquez S.L."/>
            <person name="Kruys A."/>
            <person name="Hutchinson M.I."/>
            <person name="Powell A.J."/>
            <person name="Barry K."/>
            <person name="Miller A.N."/>
            <person name="Grigoriev I.V."/>
            <person name="Debuchy R."/>
            <person name="Gladieux P."/>
            <person name="Hiltunen Thoren M."/>
            <person name="Johannesson H."/>
        </authorList>
    </citation>
    <scope>NUCLEOTIDE SEQUENCE</scope>
    <source>
        <strain evidence="5">CBS 123565</strain>
    </source>
</reference>
<dbReference type="GO" id="GO:0006913">
    <property type="term" value="P:nucleocytoplasmic transport"/>
    <property type="evidence" value="ECO:0007669"/>
    <property type="project" value="TreeGrafter"/>
</dbReference>
<keyword evidence="2" id="KW-0433">Leucine-rich repeat</keyword>
<dbReference type="InterPro" id="IPR001611">
    <property type="entry name" value="Leu-rich_rpt"/>
</dbReference>
<gene>
    <name evidence="5" type="ORF">BT67DRAFT_425931</name>
</gene>
<keyword evidence="1" id="KW-0343">GTPase activation</keyword>
<dbReference type="SMART" id="SM00368">
    <property type="entry name" value="LRR_RI"/>
    <property type="match status" value="8"/>
</dbReference>
<proteinExistence type="predicted"/>
<comment type="caution">
    <text evidence="5">The sequence shown here is derived from an EMBL/GenBank/DDBJ whole genome shotgun (WGS) entry which is preliminary data.</text>
</comment>
<name>A0AAN6UGX3_9PEZI</name>
<dbReference type="CDD" id="cd00116">
    <property type="entry name" value="LRR_RI"/>
    <property type="match status" value="1"/>
</dbReference>
<reference evidence="5" key="2">
    <citation type="submission" date="2023-05" db="EMBL/GenBank/DDBJ databases">
        <authorList>
            <consortium name="Lawrence Berkeley National Laboratory"/>
            <person name="Steindorff A."/>
            <person name="Hensen N."/>
            <person name="Bonometti L."/>
            <person name="Westerberg I."/>
            <person name="Brannstrom I.O."/>
            <person name="Guillou S."/>
            <person name="Cros-Aarteil S."/>
            <person name="Calhoun S."/>
            <person name="Haridas S."/>
            <person name="Kuo A."/>
            <person name="Mondo S."/>
            <person name="Pangilinan J."/>
            <person name="Riley R."/>
            <person name="Labutti K."/>
            <person name="Andreopoulos B."/>
            <person name="Lipzen A."/>
            <person name="Chen C."/>
            <person name="Yanf M."/>
            <person name="Daum C."/>
            <person name="Ng V."/>
            <person name="Clum A."/>
            <person name="Ohm R."/>
            <person name="Martin F."/>
            <person name="Silar P."/>
            <person name="Natvig D."/>
            <person name="Lalanne C."/>
            <person name="Gautier V."/>
            <person name="Ament-Velasquez S.L."/>
            <person name="Kruys A."/>
            <person name="Hutchinson M.I."/>
            <person name="Powell A.J."/>
            <person name="Barry K."/>
            <person name="Miller A.N."/>
            <person name="Grigoriev I.V."/>
            <person name="Debuchy R."/>
            <person name="Gladieux P."/>
            <person name="Thoren M.H."/>
            <person name="Johannesson H."/>
        </authorList>
    </citation>
    <scope>NUCLEOTIDE SEQUENCE</scope>
    <source>
        <strain evidence="5">CBS 123565</strain>
    </source>
</reference>
<protein>
    <submittedName>
        <fullName evidence="5">RNI-like protein</fullName>
    </submittedName>
</protein>
<dbReference type="Proteomes" id="UP001304895">
    <property type="component" value="Unassembled WGS sequence"/>
</dbReference>
<dbReference type="EMBL" id="MU853418">
    <property type="protein sequence ID" value="KAK4132416.1"/>
    <property type="molecule type" value="Genomic_DNA"/>
</dbReference>
<dbReference type="GO" id="GO:0048471">
    <property type="term" value="C:perinuclear region of cytoplasm"/>
    <property type="evidence" value="ECO:0007669"/>
    <property type="project" value="TreeGrafter"/>
</dbReference>
<dbReference type="InterPro" id="IPR027038">
    <property type="entry name" value="RanGap"/>
</dbReference>
<dbReference type="Pfam" id="PF13516">
    <property type="entry name" value="LRR_6"/>
    <property type="match status" value="2"/>
</dbReference>
<accession>A0AAN6UGX3</accession>
<evidence type="ECO:0000256" key="4">
    <source>
        <dbReference type="SAM" id="MobiDB-lite"/>
    </source>
</evidence>
<feature type="compositionally biased region" description="Basic and acidic residues" evidence="4">
    <location>
        <begin position="381"/>
        <end position="393"/>
    </location>
</feature>
<evidence type="ECO:0000313" key="6">
    <source>
        <dbReference type="Proteomes" id="UP001304895"/>
    </source>
</evidence>
<feature type="compositionally biased region" description="Acidic residues" evidence="4">
    <location>
        <begin position="358"/>
        <end position="380"/>
    </location>
</feature>
<evidence type="ECO:0000256" key="3">
    <source>
        <dbReference type="ARBA" id="ARBA00022737"/>
    </source>
</evidence>